<sequence>MATSQLTTCKTCSKEVAKQASICPYCGAKLRKSVWGKVLILLGVFLVMSVIYLFLALPIDIKSTISNGSSSTTTESIIGIKLPSYSLIVVIALALALFGLSIYFYKHNRE</sequence>
<organism evidence="2 3">
    <name type="scientific">Desulfosporosinus acidiphilus (strain DSM 22704 / JCM 16185 / SJ4)</name>
    <dbReference type="NCBI Taxonomy" id="646529"/>
    <lineage>
        <taxon>Bacteria</taxon>
        <taxon>Bacillati</taxon>
        <taxon>Bacillota</taxon>
        <taxon>Clostridia</taxon>
        <taxon>Eubacteriales</taxon>
        <taxon>Desulfitobacteriaceae</taxon>
        <taxon>Desulfosporosinus</taxon>
    </lineage>
</organism>
<evidence type="ECO:0000256" key="1">
    <source>
        <dbReference type="SAM" id="Phobius"/>
    </source>
</evidence>
<reference evidence="2 3" key="1">
    <citation type="journal article" date="2012" name="J. Bacteriol.">
        <title>Complete genome sequences of Desulfosporosinus orientis DSM765T, Desulfosporosinus youngiae DSM17734T, Desulfosporosinus meridiei DSM13257T, and Desulfosporosinus acidiphilus DSM22704T.</title>
        <authorList>
            <person name="Pester M."/>
            <person name="Brambilla E."/>
            <person name="Alazard D."/>
            <person name="Rattei T."/>
            <person name="Weinmaier T."/>
            <person name="Han J."/>
            <person name="Lucas S."/>
            <person name="Lapidus A."/>
            <person name="Cheng J.F."/>
            <person name="Goodwin L."/>
            <person name="Pitluck S."/>
            <person name="Peters L."/>
            <person name="Ovchinnikova G."/>
            <person name="Teshima H."/>
            <person name="Detter J.C."/>
            <person name="Han C.S."/>
            <person name="Tapia R."/>
            <person name="Land M.L."/>
            <person name="Hauser L."/>
            <person name="Kyrpides N.C."/>
            <person name="Ivanova N.N."/>
            <person name="Pagani I."/>
            <person name="Huntmann M."/>
            <person name="Wei C.L."/>
            <person name="Davenport K.W."/>
            <person name="Daligault H."/>
            <person name="Chain P.S."/>
            <person name="Chen A."/>
            <person name="Mavromatis K."/>
            <person name="Markowitz V."/>
            <person name="Szeto E."/>
            <person name="Mikhailova N."/>
            <person name="Pati A."/>
            <person name="Wagner M."/>
            <person name="Woyke T."/>
            <person name="Ollivier B."/>
            <person name="Klenk H.P."/>
            <person name="Spring S."/>
            <person name="Loy A."/>
        </authorList>
    </citation>
    <scope>NUCLEOTIDE SEQUENCE [LARGE SCALE GENOMIC DNA]</scope>
    <source>
        <strain evidence="3">DSM 22704 / JCM 16185 / SJ4</strain>
    </source>
</reference>
<dbReference type="EMBL" id="CP003639">
    <property type="protein sequence ID" value="AFM40969.1"/>
    <property type="molecule type" value="Genomic_DNA"/>
</dbReference>
<feature type="transmembrane region" description="Helical" evidence="1">
    <location>
        <begin position="85"/>
        <end position="105"/>
    </location>
</feature>
<proteinExistence type="predicted"/>
<keyword evidence="1" id="KW-0472">Membrane</keyword>
<dbReference type="HOGENOM" id="CLU_2166856_0_0_9"/>
<gene>
    <name evidence="2" type="ordered locus">Desaci_1994</name>
</gene>
<dbReference type="RefSeq" id="WP_014826974.1">
    <property type="nucleotide sequence ID" value="NC_018068.1"/>
</dbReference>
<name>I4D595_DESAJ</name>
<accession>I4D595</accession>
<dbReference type="Proteomes" id="UP000002892">
    <property type="component" value="Chromosome"/>
</dbReference>
<keyword evidence="3" id="KW-1185">Reference proteome</keyword>
<evidence type="ECO:0000313" key="2">
    <source>
        <dbReference type="EMBL" id="AFM40969.1"/>
    </source>
</evidence>
<keyword evidence="1" id="KW-0812">Transmembrane</keyword>
<protein>
    <recommendedName>
        <fullName evidence="4">Zinc-ribbon domain-containing protein</fullName>
    </recommendedName>
</protein>
<evidence type="ECO:0000313" key="3">
    <source>
        <dbReference type="Proteomes" id="UP000002892"/>
    </source>
</evidence>
<keyword evidence="1" id="KW-1133">Transmembrane helix</keyword>
<dbReference type="OrthoDB" id="1809925at2"/>
<dbReference type="KEGG" id="dai:Desaci_1994"/>
<dbReference type="AlphaFoldDB" id="I4D595"/>
<evidence type="ECO:0008006" key="4">
    <source>
        <dbReference type="Google" id="ProtNLM"/>
    </source>
</evidence>
<feature type="transmembrane region" description="Helical" evidence="1">
    <location>
        <begin position="38"/>
        <end position="59"/>
    </location>
</feature>